<evidence type="ECO:0000259" key="1">
    <source>
        <dbReference type="SMART" id="SM00306"/>
    </source>
</evidence>
<accession>A0ABY8WTW8</accession>
<dbReference type="Pfam" id="PF07591">
    <property type="entry name" value="PT-HINT"/>
    <property type="match status" value="1"/>
</dbReference>
<evidence type="ECO:0000313" key="2">
    <source>
        <dbReference type="EMBL" id="WIN00109.1"/>
    </source>
</evidence>
<dbReference type="PROSITE" id="PS50818">
    <property type="entry name" value="INTEIN_C_TER"/>
    <property type="match status" value="1"/>
</dbReference>
<gene>
    <name evidence="2" type="ORF">ACTOB_003792</name>
</gene>
<dbReference type="RefSeq" id="WP_284921582.1">
    <property type="nucleotide sequence ID" value="NZ_CP126980.1"/>
</dbReference>
<dbReference type="InterPro" id="IPR003587">
    <property type="entry name" value="Hint_dom_N"/>
</dbReference>
<evidence type="ECO:0000313" key="3">
    <source>
        <dbReference type="Proteomes" id="UP001240150"/>
    </source>
</evidence>
<feature type="domain" description="Hint" evidence="1">
    <location>
        <begin position="13"/>
        <end position="122"/>
    </location>
</feature>
<dbReference type="CDD" id="cd00081">
    <property type="entry name" value="Hint"/>
    <property type="match status" value="1"/>
</dbReference>
<dbReference type="SUPFAM" id="SSF51294">
    <property type="entry name" value="Hedgehog/intein (Hint) domain"/>
    <property type="match status" value="1"/>
</dbReference>
<name>A0ABY8WTW8_9ACTN</name>
<protein>
    <submittedName>
        <fullName evidence="2">Polymorphic toxin-type HINT domain-containing protein</fullName>
    </submittedName>
</protein>
<dbReference type="Gene3D" id="2.170.16.10">
    <property type="entry name" value="Hedgehog/Intein (Hint) domain"/>
    <property type="match status" value="1"/>
</dbReference>
<sequence>MGTKPQQSSDCVSNSFVAGTPVLMADGTTKPIEQIKPGDQVMAGSVDTNQPTPERVSATIVGAGDKNLIDIDVEATDGTQATVTATDGHPFWVDNDGSPRTPGGDWINAAELRQGQWLKTSTGTLVRVAGTHAYTQHTQVYNLTVDDLHTYYVLAGKTAALVHNCGFSDRAREIWDAEPDQFIKDRVSTVAVIRAQTPLGPVDLIAGSGDGLTPAQMSVPLKAGEMYVPNIPGTDAEQNIFLYMRVHGYELIAGGTSRNVCRNKCLPWIREFGGAMQGEVYPGNGKKTTRQRSFVKVNLGD</sequence>
<organism evidence="2 3">
    <name type="scientific">Actinoplanes oblitus</name>
    <dbReference type="NCBI Taxonomy" id="3040509"/>
    <lineage>
        <taxon>Bacteria</taxon>
        <taxon>Bacillati</taxon>
        <taxon>Actinomycetota</taxon>
        <taxon>Actinomycetes</taxon>
        <taxon>Micromonosporales</taxon>
        <taxon>Micromonosporaceae</taxon>
        <taxon>Actinoplanes</taxon>
    </lineage>
</organism>
<proteinExistence type="predicted"/>
<dbReference type="Proteomes" id="UP001240150">
    <property type="component" value="Chromosome"/>
</dbReference>
<dbReference type="InterPro" id="IPR030934">
    <property type="entry name" value="Intein_C"/>
</dbReference>
<dbReference type="EMBL" id="CP126980">
    <property type="protein sequence ID" value="WIN00109.1"/>
    <property type="molecule type" value="Genomic_DNA"/>
</dbReference>
<dbReference type="SMART" id="SM00306">
    <property type="entry name" value="HintN"/>
    <property type="match status" value="1"/>
</dbReference>
<dbReference type="NCBIfam" id="TIGR01443">
    <property type="entry name" value="intein_Cterm"/>
    <property type="match status" value="1"/>
</dbReference>
<keyword evidence="3" id="KW-1185">Reference proteome</keyword>
<dbReference type="InterPro" id="IPR036844">
    <property type="entry name" value="Hint_dom_sf"/>
</dbReference>
<reference evidence="2 3" key="1">
    <citation type="submission" date="2023-06" db="EMBL/GenBank/DDBJ databases">
        <authorList>
            <person name="Yushchuk O."/>
            <person name="Binda E."/>
            <person name="Ruckert-Reed C."/>
            <person name="Fedorenko V."/>
            <person name="Kalinowski J."/>
            <person name="Marinelli F."/>
        </authorList>
    </citation>
    <scope>NUCLEOTIDE SEQUENCE [LARGE SCALE GENOMIC DNA]</scope>
    <source>
        <strain evidence="2 3">NRRL 3884</strain>
    </source>
</reference>